<organism evidence="3 4">
    <name type="scientific">Methylorubrum suomiense</name>
    <dbReference type="NCBI Taxonomy" id="144191"/>
    <lineage>
        <taxon>Bacteria</taxon>
        <taxon>Pseudomonadati</taxon>
        <taxon>Pseudomonadota</taxon>
        <taxon>Alphaproteobacteria</taxon>
        <taxon>Hyphomicrobiales</taxon>
        <taxon>Methylobacteriaceae</taxon>
        <taxon>Methylorubrum</taxon>
    </lineage>
</organism>
<evidence type="ECO:0000313" key="3">
    <source>
        <dbReference type="EMBL" id="GJE76989.1"/>
    </source>
</evidence>
<accession>A0ABQ4V031</accession>
<dbReference type="PANTHER" id="PTHR30015:SF6">
    <property type="entry name" value="SLL1429 PROTEIN"/>
    <property type="match status" value="1"/>
</dbReference>
<feature type="transmembrane region" description="Helical" evidence="1">
    <location>
        <begin position="12"/>
        <end position="42"/>
    </location>
</feature>
<evidence type="ECO:0000256" key="1">
    <source>
        <dbReference type="SAM" id="Phobius"/>
    </source>
</evidence>
<name>A0ABQ4V031_9HYPH</name>
<feature type="domain" description="Restriction endonuclease type IV Mrr" evidence="2">
    <location>
        <begin position="144"/>
        <end position="245"/>
    </location>
</feature>
<dbReference type="Pfam" id="PF04471">
    <property type="entry name" value="Mrr_cat"/>
    <property type="match status" value="1"/>
</dbReference>
<reference evidence="3" key="1">
    <citation type="journal article" date="2021" name="Front. Microbiol.">
        <title>Comprehensive Comparative Genomics and Phenotyping of Methylobacterium Species.</title>
        <authorList>
            <person name="Alessa O."/>
            <person name="Ogura Y."/>
            <person name="Fujitani Y."/>
            <person name="Takami H."/>
            <person name="Hayashi T."/>
            <person name="Sahin N."/>
            <person name="Tani A."/>
        </authorList>
    </citation>
    <scope>NUCLEOTIDE SEQUENCE</scope>
    <source>
        <strain evidence="3">DSM 14458</strain>
    </source>
</reference>
<dbReference type="InterPro" id="IPR011856">
    <property type="entry name" value="tRNA_endonuc-like_dom_sf"/>
</dbReference>
<keyword evidence="1" id="KW-0472">Membrane</keyword>
<proteinExistence type="predicted"/>
<gene>
    <name evidence="3" type="ORF">BGCPKDLD_3589</name>
</gene>
<evidence type="ECO:0000259" key="2">
    <source>
        <dbReference type="Pfam" id="PF04471"/>
    </source>
</evidence>
<reference evidence="3" key="2">
    <citation type="submission" date="2021-08" db="EMBL/GenBank/DDBJ databases">
        <authorList>
            <person name="Tani A."/>
            <person name="Ola A."/>
            <person name="Ogura Y."/>
            <person name="Katsura K."/>
            <person name="Hayashi T."/>
        </authorList>
    </citation>
    <scope>NUCLEOTIDE SEQUENCE</scope>
    <source>
        <strain evidence="3">DSM 14458</strain>
    </source>
</reference>
<keyword evidence="1" id="KW-0812">Transmembrane</keyword>
<sequence>MSGRSPTAVRLFWTFVAGSTVAFWYGPPALAATGAASLAILLHRLDRPRRFRAFVRRVSQRHAETLALRRRQECFVDAYGNTIEDGWLREREYFIERTLLPQIETRGFAEDAETRYEVMAEIVERVARRYALPDDDGSPEDGIAYERFCARLLQESGWRARPTQASGDQGCDVIAERDGLRLVVQCKRYGRPVGNAAVQEIAAAALHWSADRAAVVSNAGFTPAARKLAGTTGVLLLHHDDLPDLATQLPREGRRLLPVGGR</sequence>
<dbReference type="EMBL" id="BPRE01000011">
    <property type="protein sequence ID" value="GJE76989.1"/>
    <property type="molecule type" value="Genomic_DNA"/>
</dbReference>
<keyword evidence="1" id="KW-1133">Transmembrane helix</keyword>
<dbReference type="RefSeq" id="WP_137827208.1">
    <property type="nucleotide sequence ID" value="NZ_BPRE01000011.1"/>
</dbReference>
<dbReference type="InterPro" id="IPR007560">
    <property type="entry name" value="Restrct_endonuc_IV_Mrr"/>
</dbReference>
<protein>
    <recommendedName>
        <fullName evidence="2">Restriction endonuclease type IV Mrr domain-containing protein</fullName>
    </recommendedName>
</protein>
<keyword evidence="4" id="KW-1185">Reference proteome</keyword>
<dbReference type="Proteomes" id="UP001055093">
    <property type="component" value="Unassembled WGS sequence"/>
</dbReference>
<dbReference type="SUPFAM" id="SSF52980">
    <property type="entry name" value="Restriction endonuclease-like"/>
    <property type="match status" value="1"/>
</dbReference>
<dbReference type="InterPro" id="IPR052906">
    <property type="entry name" value="Type_IV_Methyl-Rstrct_Enzyme"/>
</dbReference>
<dbReference type="PANTHER" id="PTHR30015">
    <property type="entry name" value="MRR RESTRICTION SYSTEM PROTEIN"/>
    <property type="match status" value="1"/>
</dbReference>
<comment type="caution">
    <text evidence="3">The sequence shown here is derived from an EMBL/GenBank/DDBJ whole genome shotgun (WGS) entry which is preliminary data.</text>
</comment>
<dbReference type="InterPro" id="IPR011335">
    <property type="entry name" value="Restrct_endonuc-II-like"/>
</dbReference>
<dbReference type="Gene3D" id="3.40.1350.10">
    <property type="match status" value="1"/>
</dbReference>
<evidence type="ECO:0000313" key="4">
    <source>
        <dbReference type="Proteomes" id="UP001055093"/>
    </source>
</evidence>